<evidence type="ECO:0000313" key="9">
    <source>
        <dbReference type="EMBL" id="KAJ7369796.1"/>
    </source>
</evidence>
<proteinExistence type="inferred from homology"/>
<feature type="transmembrane region" description="Helical" evidence="7">
    <location>
        <begin position="331"/>
        <end position="353"/>
    </location>
</feature>
<feature type="transmembrane region" description="Helical" evidence="7">
    <location>
        <begin position="259"/>
        <end position="276"/>
    </location>
</feature>
<feature type="transmembrane region" description="Helical" evidence="7">
    <location>
        <begin position="467"/>
        <end position="487"/>
    </location>
</feature>
<keyword evidence="4 7" id="KW-1133">Transmembrane helix</keyword>
<keyword evidence="3 7" id="KW-0812">Transmembrane</keyword>
<dbReference type="PANTHER" id="PTHR16172:SF2">
    <property type="entry name" value="MAJOR FACILITATOR SUPERFAMILY DOMAIN-CONTAINING PROTEIN 6"/>
    <property type="match status" value="1"/>
</dbReference>
<organism evidence="9 10">
    <name type="scientific">Desmophyllum pertusum</name>
    <dbReference type="NCBI Taxonomy" id="174260"/>
    <lineage>
        <taxon>Eukaryota</taxon>
        <taxon>Metazoa</taxon>
        <taxon>Cnidaria</taxon>
        <taxon>Anthozoa</taxon>
        <taxon>Hexacorallia</taxon>
        <taxon>Scleractinia</taxon>
        <taxon>Caryophylliina</taxon>
        <taxon>Caryophylliidae</taxon>
        <taxon>Desmophyllum</taxon>
    </lineage>
</organism>
<feature type="transmembrane region" description="Helical" evidence="7">
    <location>
        <begin position="494"/>
        <end position="515"/>
    </location>
</feature>
<keyword evidence="5 7" id="KW-0472">Membrane</keyword>
<dbReference type="Gene3D" id="1.20.1250.20">
    <property type="entry name" value="MFS general substrate transporter like domains"/>
    <property type="match status" value="2"/>
</dbReference>
<dbReference type="GO" id="GO:0016020">
    <property type="term" value="C:membrane"/>
    <property type="evidence" value="ECO:0007669"/>
    <property type="project" value="UniProtKB-SubCell"/>
</dbReference>
<feature type="transmembrane region" description="Helical" evidence="7">
    <location>
        <begin position="423"/>
        <end position="447"/>
    </location>
</feature>
<dbReference type="Pfam" id="PF12832">
    <property type="entry name" value="MFS_1_like"/>
    <property type="match status" value="1"/>
</dbReference>
<evidence type="ECO:0000256" key="6">
    <source>
        <dbReference type="SAM" id="MobiDB-lite"/>
    </source>
</evidence>
<keyword evidence="10" id="KW-1185">Reference proteome</keyword>
<evidence type="ECO:0000256" key="4">
    <source>
        <dbReference type="ARBA" id="ARBA00022989"/>
    </source>
</evidence>
<comment type="subcellular location">
    <subcellularLocation>
        <location evidence="1">Membrane</location>
        <topology evidence="1">Multi-pass membrane protein</topology>
    </subcellularLocation>
</comment>
<evidence type="ECO:0000256" key="1">
    <source>
        <dbReference type="ARBA" id="ARBA00004141"/>
    </source>
</evidence>
<evidence type="ECO:0000256" key="7">
    <source>
        <dbReference type="SAM" id="Phobius"/>
    </source>
</evidence>
<evidence type="ECO:0000256" key="5">
    <source>
        <dbReference type="ARBA" id="ARBA00023136"/>
    </source>
</evidence>
<name>A0A9W9YUP6_9CNID</name>
<dbReference type="OrthoDB" id="515887at2759"/>
<dbReference type="PANTHER" id="PTHR16172">
    <property type="entry name" value="MAJOR FACILITATOR SUPERFAMILY DOMAIN-CONTAINING PROTEIN 6-LIKE"/>
    <property type="match status" value="1"/>
</dbReference>
<feature type="transmembrane region" description="Helical" evidence="7">
    <location>
        <begin position="213"/>
        <end position="238"/>
    </location>
</feature>
<protein>
    <recommendedName>
        <fullName evidence="8">Major facilitator superfamily associated domain-containing protein</fullName>
    </recommendedName>
</protein>
<reference evidence="9" key="1">
    <citation type="submission" date="2023-01" db="EMBL/GenBank/DDBJ databases">
        <title>Genome assembly of the deep-sea coral Lophelia pertusa.</title>
        <authorList>
            <person name="Herrera S."/>
            <person name="Cordes E."/>
        </authorList>
    </citation>
    <scope>NUCLEOTIDE SEQUENCE</scope>
    <source>
        <strain evidence="9">USNM1676648</strain>
        <tissue evidence="9">Polyp</tissue>
    </source>
</reference>
<dbReference type="SUPFAM" id="SSF103473">
    <property type="entry name" value="MFS general substrate transporter"/>
    <property type="match status" value="1"/>
</dbReference>
<dbReference type="AlphaFoldDB" id="A0A9W9YUP6"/>
<gene>
    <name evidence="9" type="ORF">OS493_036439</name>
</gene>
<feature type="transmembrane region" description="Helical" evidence="7">
    <location>
        <begin position="288"/>
        <end position="310"/>
    </location>
</feature>
<comment type="similarity">
    <text evidence="2">Belongs to the major facilitator superfamily. MFSD6 family.</text>
</comment>
<evidence type="ECO:0000256" key="2">
    <source>
        <dbReference type="ARBA" id="ARBA00005241"/>
    </source>
</evidence>
<feature type="region of interest" description="Disordered" evidence="6">
    <location>
        <begin position="540"/>
        <end position="575"/>
    </location>
</feature>
<dbReference type="Proteomes" id="UP001163046">
    <property type="component" value="Unassembled WGS sequence"/>
</dbReference>
<evidence type="ECO:0000259" key="8">
    <source>
        <dbReference type="Pfam" id="PF12832"/>
    </source>
</evidence>
<dbReference type="EMBL" id="MU826886">
    <property type="protein sequence ID" value="KAJ7369796.1"/>
    <property type="molecule type" value="Genomic_DNA"/>
</dbReference>
<evidence type="ECO:0000256" key="3">
    <source>
        <dbReference type="ARBA" id="ARBA00022692"/>
    </source>
</evidence>
<accession>A0A9W9YUP6</accession>
<evidence type="ECO:0000313" key="10">
    <source>
        <dbReference type="Proteomes" id="UP001163046"/>
    </source>
</evidence>
<dbReference type="InterPro" id="IPR051717">
    <property type="entry name" value="MFS_MFSD6"/>
</dbReference>
<comment type="caution">
    <text evidence="9">The sequence shown here is derived from an EMBL/GenBank/DDBJ whole genome shotgun (WGS) entry which is preliminary data.</text>
</comment>
<dbReference type="InterPro" id="IPR024989">
    <property type="entry name" value="MFS_assoc_dom"/>
</dbReference>
<feature type="domain" description="Major facilitator superfamily associated" evidence="8">
    <location>
        <begin position="3"/>
        <end position="493"/>
    </location>
</feature>
<feature type="transmembrane region" description="Helical" evidence="7">
    <location>
        <begin position="392"/>
        <end position="411"/>
    </location>
</feature>
<dbReference type="InterPro" id="IPR036259">
    <property type="entry name" value="MFS_trans_sf"/>
</dbReference>
<sequence>MATTFPFLPSYFRQIGFSSYQVQVLIWVRPFVQLLLSPLWGILADRCLPKKMILQFCTFVWLIGTISLAFVEPTGQMCQLVSRNETDSTVINSTEMQTGFFRRRRVTEYFTMQSQLIPTNPAAADNLKTNNNFESVEVTIGSGSGLIQASESDISGSGESFDHSKQQSTTNKTHSFITFSTSRLRSKSKESPSSLSELNFTIRNELRENTSRLYHIFLGALALVVFEEIFLCPVLFVADAVLLAKQTEDDSTVYGHQKLFGSIGFLIFFLITGTLVNNSRRPVCGHIYADYIINFCFFCVITIVTLLVLIKFDVPRRICENSPYERLKTIFYTKHYGSLMATAAFMGFSHTVISNFHTAYLAEAKVGQATSATINLFRFLGEPLALFVSHKLINYIGNINMIFTTLVLYMFNHFACSFITSPWQVLPLSFVEGFTFGSSFVVCATYLANSAPLDCFTTVQGVFQSIYWGLGGILGLMIGGSLIRVAGPTIAFRLFTMLDVICIVIFTMGLTYVNFRDRNYYSVLLNTFNICVDTNKTQQTNGGNANNTSEQNDDQMTAISVGGKPGAGNPQKEDW</sequence>